<evidence type="ECO:0000313" key="2">
    <source>
        <dbReference type="Proteomes" id="UP001055420"/>
    </source>
</evidence>
<name>A0ABY4XEW6_9BACT</name>
<dbReference type="RefSeq" id="WP_235162686.1">
    <property type="nucleotide sequence ID" value="NZ_CP098805.1"/>
</dbReference>
<evidence type="ECO:0000313" key="1">
    <source>
        <dbReference type="EMBL" id="USJ28964.1"/>
    </source>
</evidence>
<dbReference type="EMBL" id="CP098805">
    <property type="protein sequence ID" value="USJ28964.1"/>
    <property type="molecule type" value="Genomic_DNA"/>
</dbReference>
<dbReference type="Proteomes" id="UP001055420">
    <property type="component" value="Chromosome"/>
</dbReference>
<dbReference type="InterPro" id="IPR053865">
    <property type="entry name" value="DUF6934"/>
</dbReference>
<proteinExistence type="predicted"/>
<dbReference type="Pfam" id="PF22028">
    <property type="entry name" value="DUF6934"/>
    <property type="match status" value="1"/>
</dbReference>
<reference evidence="1" key="1">
    <citation type="submission" date="2022-06" db="EMBL/GenBank/DDBJ databases">
        <title>Novel species in genus Dyadobacter.</title>
        <authorList>
            <person name="Ma C."/>
        </authorList>
    </citation>
    <scope>NUCLEOTIDE SEQUENCE</scope>
    <source>
        <strain evidence="1">CY22</strain>
    </source>
</reference>
<sequence>MQYQAYPFVLNEAETHYKFESIGKRGVIEKAISFSKLSIDIYNLALLDFDPVTQNYIDDSVTDNGDMPEIMATVIAVILNYLNEHPARRIVLTGNSKSRNRLYQIAIGKVWEVVQEDLQILGFNGVEWLTFEPNGSFESFLIARKFLIS</sequence>
<accession>A0ABY4XEW6</accession>
<keyword evidence="2" id="KW-1185">Reference proteome</keyword>
<organism evidence="1 2">
    <name type="scientific">Dyadobacter chenhuakuii</name>
    <dbReference type="NCBI Taxonomy" id="2909339"/>
    <lineage>
        <taxon>Bacteria</taxon>
        <taxon>Pseudomonadati</taxon>
        <taxon>Bacteroidota</taxon>
        <taxon>Cytophagia</taxon>
        <taxon>Cytophagales</taxon>
        <taxon>Spirosomataceae</taxon>
        <taxon>Dyadobacter</taxon>
    </lineage>
</organism>
<protein>
    <submittedName>
        <fullName evidence="1">Uncharacterized protein</fullName>
    </submittedName>
</protein>
<gene>
    <name evidence="1" type="ORF">NFI80_13880</name>
</gene>